<proteinExistence type="predicted"/>
<evidence type="ECO:0000313" key="1">
    <source>
        <dbReference type="EMBL" id="EMM70383.1"/>
    </source>
</evidence>
<dbReference type="EMBL" id="AFJM02000075">
    <property type="protein sequence ID" value="EMM70383.1"/>
    <property type="molecule type" value="Genomic_DNA"/>
</dbReference>
<dbReference type="AlphaFoldDB" id="M6FC37"/>
<reference evidence="1 2" key="1">
    <citation type="submission" date="2013-01" db="EMBL/GenBank/DDBJ databases">
        <authorList>
            <person name="Harkins D.M."/>
            <person name="Durkin A.S."/>
            <person name="Brinkac L.M."/>
            <person name="Haft D.H."/>
            <person name="Selengut J.D."/>
            <person name="Sanka R."/>
            <person name="DePew J."/>
            <person name="Purushe J."/>
            <person name="Hospenthal D.R."/>
            <person name="Murray C.K."/>
            <person name="Pimentel G."/>
            <person name="Wasfy M."/>
            <person name="Vinetz J.M."/>
            <person name="Sutton G.G."/>
            <person name="Nierman W.C."/>
            <person name="Fouts D.E."/>
        </authorList>
    </citation>
    <scope>NUCLEOTIDE SEQUENCE [LARGE SCALE GENOMIC DNA]</scope>
    <source>
        <strain evidence="1 2">2006001855</strain>
    </source>
</reference>
<evidence type="ECO:0000313" key="2">
    <source>
        <dbReference type="Proteomes" id="UP000012101"/>
    </source>
</evidence>
<dbReference type="Proteomes" id="UP000012101">
    <property type="component" value="Unassembled WGS sequence"/>
</dbReference>
<sequence length="38" mass="4521">MVHSDSLNRLERSFKTLRNQATEGCQSLLDRILKRAWF</sequence>
<organism evidence="1 2">
    <name type="scientific">Leptospira weilii str. 2006001855</name>
    <dbReference type="NCBI Taxonomy" id="996804"/>
    <lineage>
        <taxon>Bacteria</taxon>
        <taxon>Pseudomonadati</taxon>
        <taxon>Spirochaetota</taxon>
        <taxon>Spirochaetia</taxon>
        <taxon>Leptospirales</taxon>
        <taxon>Leptospiraceae</taxon>
        <taxon>Leptospira</taxon>
    </lineage>
</organism>
<comment type="caution">
    <text evidence="1">The sequence shown here is derived from an EMBL/GenBank/DDBJ whole genome shotgun (WGS) entry which is preliminary data.</text>
</comment>
<protein>
    <submittedName>
        <fullName evidence="1">Uncharacterized protein</fullName>
    </submittedName>
</protein>
<name>M6FC37_9LEPT</name>
<accession>M6FC37</accession>
<gene>
    <name evidence="1" type="ORF">LEP1GSC038_1742</name>
</gene>